<feature type="compositionally biased region" description="Basic and acidic residues" evidence="1">
    <location>
        <begin position="226"/>
        <end position="238"/>
    </location>
</feature>
<protein>
    <submittedName>
        <fullName evidence="3">Uncharacterized LOC100175241</fullName>
    </submittedName>
</protein>
<name>F6ZLQ9_CIOIN</name>
<dbReference type="AlphaFoldDB" id="F6ZLQ9"/>
<dbReference type="HOGENOM" id="CLU_918133_0_0_1"/>
<feature type="region of interest" description="Disordered" evidence="1">
    <location>
        <begin position="148"/>
        <end position="170"/>
    </location>
</feature>
<organism evidence="3 4">
    <name type="scientific">Ciona intestinalis</name>
    <name type="common">Transparent sea squirt</name>
    <name type="synonym">Ascidia intestinalis</name>
    <dbReference type="NCBI Taxonomy" id="7719"/>
    <lineage>
        <taxon>Eukaryota</taxon>
        <taxon>Metazoa</taxon>
        <taxon>Chordata</taxon>
        <taxon>Tunicata</taxon>
        <taxon>Ascidiacea</taxon>
        <taxon>Phlebobranchia</taxon>
        <taxon>Cionidae</taxon>
        <taxon>Ciona</taxon>
    </lineage>
</organism>
<evidence type="ECO:0000313" key="4">
    <source>
        <dbReference type="Proteomes" id="UP000008144"/>
    </source>
</evidence>
<gene>
    <name evidence="3" type="primary">LOC100175241</name>
</gene>
<feature type="compositionally biased region" description="Acidic residues" evidence="1">
    <location>
        <begin position="239"/>
        <end position="248"/>
    </location>
</feature>
<dbReference type="Ensembl" id="ENSCINT00000010455.3">
    <property type="protein sequence ID" value="ENSCINP00000010455.3"/>
    <property type="gene ID" value="ENSCING00000005076.3"/>
</dbReference>
<feature type="chain" id="PRO_5014090374" evidence="2">
    <location>
        <begin position="24"/>
        <end position="303"/>
    </location>
</feature>
<dbReference type="OMA" id="LGQDMKY"/>
<dbReference type="KEGG" id="cin:100175241"/>
<feature type="region of interest" description="Disordered" evidence="1">
    <location>
        <begin position="84"/>
        <end position="117"/>
    </location>
</feature>
<dbReference type="GeneID" id="100175241"/>
<accession>F6ZLQ9</accession>
<dbReference type="Proteomes" id="UP000008144">
    <property type="component" value="Chromosome 4"/>
</dbReference>
<evidence type="ECO:0000313" key="3">
    <source>
        <dbReference type="Ensembl" id="ENSCINP00000010455.3"/>
    </source>
</evidence>
<accession>A0A1W2WPY5</accession>
<reference evidence="3" key="2">
    <citation type="journal article" date="2008" name="Genome Biol.">
        <title>Improved genome assembly and evidence-based global gene model set for the chordate Ciona intestinalis: new insight into intron and operon populations.</title>
        <authorList>
            <person name="Satou Y."/>
            <person name="Mineta K."/>
            <person name="Ogasawara M."/>
            <person name="Sasakura Y."/>
            <person name="Shoguchi E."/>
            <person name="Ueno K."/>
            <person name="Yamada L."/>
            <person name="Matsumoto J."/>
            <person name="Wasserscheid J."/>
            <person name="Dewar K."/>
            <person name="Wiley G.B."/>
            <person name="Macmil S.L."/>
            <person name="Roe B.A."/>
            <person name="Zeller R.W."/>
            <person name="Hastings K.E."/>
            <person name="Lemaire P."/>
            <person name="Lindquist E."/>
            <person name="Endo T."/>
            <person name="Hotta K."/>
            <person name="Inaba K."/>
        </authorList>
    </citation>
    <scope>NUCLEOTIDE SEQUENCE [LARGE SCALE GENOMIC DNA]</scope>
    <source>
        <strain evidence="3">wild type</strain>
    </source>
</reference>
<feature type="compositionally biased region" description="Basic and acidic residues" evidence="1">
    <location>
        <begin position="148"/>
        <end position="160"/>
    </location>
</feature>
<feature type="region of interest" description="Disordered" evidence="1">
    <location>
        <begin position="226"/>
        <end position="264"/>
    </location>
</feature>
<evidence type="ECO:0000256" key="2">
    <source>
        <dbReference type="SAM" id="SignalP"/>
    </source>
</evidence>
<reference evidence="4" key="1">
    <citation type="journal article" date="2002" name="Science">
        <title>The draft genome of Ciona intestinalis: insights into chordate and vertebrate origins.</title>
        <authorList>
            <person name="Dehal P."/>
            <person name="Satou Y."/>
            <person name="Campbell R.K."/>
            <person name="Chapman J."/>
            <person name="Degnan B."/>
            <person name="De Tomaso A."/>
            <person name="Davidson B."/>
            <person name="Di Gregorio A."/>
            <person name="Gelpke M."/>
            <person name="Goodstein D.M."/>
            <person name="Harafuji N."/>
            <person name="Hastings K.E."/>
            <person name="Ho I."/>
            <person name="Hotta K."/>
            <person name="Huang W."/>
            <person name="Kawashima T."/>
            <person name="Lemaire P."/>
            <person name="Martinez D."/>
            <person name="Meinertzhagen I.A."/>
            <person name="Necula S."/>
            <person name="Nonaka M."/>
            <person name="Putnam N."/>
            <person name="Rash S."/>
            <person name="Saiga H."/>
            <person name="Satake M."/>
            <person name="Terry A."/>
            <person name="Yamada L."/>
            <person name="Wang H.G."/>
            <person name="Awazu S."/>
            <person name="Azumi K."/>
            <person name="Boore J."/>
            <person name="Branno M."/>
            <person name="Chin-Bow S."/>
            <person name="DeSantis R."/>
            <person name="Doyle S."/>
            <person name="Francino P."/>
            <person name="Keys D.N."/>
            <person name="Haga S."/>
            <person name="Hayashi H."/>
            <person name="Hino K."/>
            <person name="Imai K.S."/>
            <person name="Inaba K."/>
            <person name="Kano S."/>
            <person name="Kobayashi K."/>
            <person name="Kobayashi M."/>
            <person name="Lee B.I."/>
            <person name="Makabe K.W."/>
            <person name="Manohar C."/>
            <person name="Matassi G."/>
            <person name="Medina M."/>
            <person name="Mochizuki Y."/>
            <person name="Mount S."/>
            <person name="Morishita T."/>
            <person name="Miura S."/>
            <person name="Nakayama A."/>
            <person name="Nishizaka S."/>
            <person name="Nomoto H."/>
            <person name="Ohta F."/>
            <person name="Oishi K."/>
            <person name="Rigoutsos I."/>
            <person name="Sano M."/>
            <person name="Sasaki A."/>
            <person name="Sasakura Y."/>
            <person name="Shoguchi E."/>
            <person name="Shin-i T."/>
            <person name="Spagnuolo A."/>
            <person name="Stainier D."/>
            <person name="Suzuki M.M."/>
            <person name="Tassy O."/>
            <person name="Takatori N."/>
            <person name="Tokuoka M."/>
            <person name="Yagi K."/>
            <person name="Yoshizaki F."/>
            <person name="Wada S."/>
            <person name="Zhang C."/>
            <person name="Hyatt P.D."/>
            <person name="Larimer F."/>
            <person name="Detter C."/>
            <person name="Doggett N."/>
            <person name="Glavina T."/>
            <person name="Hawkins T."/>
            <person name="Richardson P."/>
            <person name="Lucas S."/>
            <person name="Kohara Y."/>
            <person name="Levine M."/>
            <person name="Satoh N."/>
            <person name="Rokhsar D.S."/>
        </authorList>
    </citation>
    <scope>NUCLEOTIDE SEQUENCE [LARGE SCALE GENOMIC DNA]</scope>
</reference>
<evidence type="ECO:0000256" key="1">
    <source>
        <dbReference type="SAM" id="MobiDB-lite"/>
    </source>
</evidence>
<dbReference type="RefSeq" id="XP_002131697.1">
    <property type="nucleotide sequence ID" value="XM_002131661.5"/>
</dbReference>
<reference evidence="3" key="4">
    <citation type="submission" date="2025-09" db="UniProtKB">
        <authorList>
            <consortium name="Ensembl"/>
        </authorList>
    </citation>
    <scope>IDENTIFICATION</scope>
</reference>
<keyword evidence="4" id="KW-1185">Reference proteome</keyword>
<reference evidence="3" key="3">
    <citation type="submission" date="2025-08" db="UniProtKB">
        <authorList>
            <consortium name="Ensembl"/>
        </authorList>
    </citation>
    <scope>IDENTIFICATION</scope>
</reference>
<dbReference type="GeneTree" id="ENSGT00390000010363"/>
<sequence length="303" mass="33383">MKVYQFVSVLLVASALTFQEISSVPVPTTSTLTSNNVTEDSNQASDQISEADGDSLNCIMEAISVMVSGNEQSLSEACKEMIKAAQDDDDKPESVVNSEDENSDVNDAVSEPPSQSPDLQAELQDLTSQLRGIDADYDVSNEDHVLGMKRSDSDADDVKRSGGGVAETSDNIDNSEIEIEEPATPFVTSLNDINDEFLVIPLKYLRKQMMKEEMINDDVTDVVNKKQNEDDKNAKLEDTETGLDENSTDDVTKGAEWDGDATSEMDMEQLNALYQVQLDLKKLGQDMKYLKQQQQTETPVQSK</sequence>
<keyword evidence="2" id="KW-0732">Signal</keyword>
<dbReference type="InParanoid" id="F6ZLQ9"/>
<feature type="signal peptide" evidence="2">
    <location>
        <begin position="1"/>
        <end position="23"/>
    </location>
</feature>
<dbReference type="EMBL" id="EAAA01001987">
    <property type="status" value="NOT_ANNOTATED_CDS"/>
    <property type="molecule type" value="Genomic_DNA"/>
</dbReference>
<proteinExistence type="predicted"/>